<organism evidence="1 2">
    <name type="scientific">Natribacillus halophilus</name>
    <dbReference type="NCBI Taxonomy" id="549003"/>
    <lineage>
        <taxon>Bacteria</taxon>
        <taxon>Bacillati</taxon>
        <taxon>Bacillota</taxon>
        <taxon>Bacilli</taxon>
        <taxon>Bacillales</taxon>
        <taxon>Bacillaceae</taxon>
        <taxon>Natribacillus</taxon>
    </lineage>
</organism>
<name>A0A1G8RIT4_9BACI</name>
<protein>
    <submittedName>
        <fullName evidence="1">Uncharacterized protein</fullName>
    </submittedName>
</protein>
<dbReference type="AlphaFoldDB" id="A0A1G8RIT4"/>
<gene>
    <name evidence="1" type="ORF">SAMN04488123_11827</name>
</gene>
<dbReference type="Proteomes" id="UP000198853">
    <property type="component" value="Unassembled WGS sequence"/>
</dbReference>
<evidence type="ECO:0000313" key="1">
    <source>
        <dbReference type="EMBL" id="SDJ16839.1"/>
    </source>
</evidence>
<evidence type="ECO:0000313" key="2">
    <source>
        <dbReference type="Proteomes" id="UP000198853"/>
    </source>
</evidence>
<dbReference type="EMBL" id="FNEN01000018">
    <property type="protein sequence ID" value="SDJ16839.1"/>
    <property type="molecule type" value="Genomic_DNA"/>
</dbReference>
<accession>A0A1G8RIT4</accession>
<proteinExistence type="predicted"/>
<sequence length="79" mass="8987">MDPGGMYIGSAYDYYYHCHAHLFIPVNQAGRRLFIQVIGACCISDWSARVVGNILLGRQAIHAGETKIRDSFIAYRFYQ</sequence>
<keyword evidence="2" id="KW-1185">Reference proteome</keyword>
<reference evidence="1 2" key="1">
    <citation type="submission" date="2016-10" db="EMBL/GenBank/DDBJ databases">
        <authorList>
            <person name="de Groot N.N."/>
        </authorList>
    </citation>
    <scope>NUCLEOTIDE SEQUENCE [LARGE SCALE GENOMIC DNA]</scope>
    <source>
        <strain evidence="1 2">DSM 21771</strain>
    </source>
</reference>